<name>A0A427YGU9_9TREE</name>
<feature type="domain" description="Class II aldolase/adducin N-terminal" evidence="1">
    <location>
        <begin position="49"/>
        <end position="250"/>
    </location>
</feature>
<comment type="caution">
    <text evidence="2">The sequence shown here is derived from an EMBL/GenBank/DDBJ whole genome shotgun (WGS) entry which is preliminary data.</text>
</comment>
<dbReference type="InterPro" id="IPR001303">
    <property type="entry name" value="Aldolase_II/adducin_N"/>
</dbReference>
<dbReference type="GO" id="GO:0051015">
    <property type="term" value="F:actin filament binding"/>
    <property type="evidence" value="ECO:0007669"/>
    <property type="project" value="TreeGrafter"/>
</dbReference>
<dbReference type="Pfam" id="PF00596">
    <property type="entry name" value="Aldolase_II"/>
    <property type="match status" value="1"/>
</dbReference>
<gene>
    <name evidence="2" type="ORF">EHS25_001642</name>
</gene>
<dbReference type="PANTHER" id="PTHR10672:SF39">
    <property type="entry name" value="CLASS II ALDOLASE_ADDUCIN N-TERMINAL DOMAIN-CONTAINING PROTEIN"/>
    <property type="match status" value="1"/>
</dbReference>
<keyword evidence="3" id="KW-1185">Reference proteome</keyword>
<dbReference type="GO" id="GO:0005856">
    <property type="term" value="C:cytoskeleton"/>
    <property type="evidence" value="ECO:0007669"/>
    <property type="project" value="TreeGrafter"/>
</dbReference>
<dbReference type="Proteomes" id="UP000279259">
    <property type="component" value="Unassembled WGS sequence"/>
</dbReference>
<dbReference type="STRING" id="1890683.A0A427YGU9"/>
<evidence type="ECO:0000313" key="3">
    <source>
        <dbReference type="Proteomes" id="UP000279259"/>
    </source>
</evidence>
<reference evidence="2 3" key="1">
    <citation type="submission" date="2018-11" db="EMBL/GenBank/DDBJ databases">
        <title>Genome sequence of Saitozyma podzolica DSM 27192.</title>
        <authorList>
            <person name="Aliyu H."/>
            <person name="Gorte O."/>
            <person name="Ochsenreither K."/>
        </authorList>
    </citation>
    <scope>NUCLEOTIDE SEQUENCE [LARGE SCALE GENOMIC DNA]</scope>
    <source>
        <strain evidence="2 3">DSM 27192</strain>
    </source>
</reference>
<dbReference type="InterPro" id="IPR036409">
    <property type="entry name" value="Aldolase_II/adducin_N_sf"/>
</dbReference>
<proteinExistence type="predicted"/>
<accession>A0A427YGU9</accession>
<dbReference type="SUPFAM" id="SSF53639">
    <property type="entry name" value="AraD/HMP-PK domain-like"/>
    <property type="match status" value="1"/>
</dbReference>
<protein>
    <recommendedName>
        <fullName evidence="1">Class II aldolase/adducin N-terminal domain-containing protein</fullName>
    </recommendedName>
</protein>
<dbReference type="Gene3D" id="3.40.225.10">
    <property type="entry name" value="Class II aldolase/adducin N-terminal domain"/>
    <property type="match status" value="1"/>
</dbReference>
<dbReference type="EMBL" id="RSCD01000011">
    <property type="protein sequence ID" value="RSH90308.1"/>
    <property type="molecule type" value="Genomic_DNA"/>
</dbReference>
<sequence>MPVTTSSTTAISTAPRLKLDVRGGQNQPRTEPIVIPQLGPEEARRQAKEKLAAAYRIFHKLGYDFAVAGHITLRDPVDPHAFWLAPFSIPFDHVCASDLLLIDHNGNVIAGGKPGDGQLYNAAGFAIHGALHMGRPDINAAAHAHSQFGKAFSAMGRNLDMASHVSSTTIVADKLLSITEAAAFSETIRLYNEFGGVVLTDEESQRIVNAMGEHGKAMILRNHGIISVGKTLESAIAYYVRLEQLCESQLMADAAGVSMPLEERDETDIFALYGGEEEAYFEAQKLFQAIERETGGAYKL</sequence>
<evidence type="ECO:0000259" key="1">
    <source>
        <dbReference type="SMART" id="SM01007"/>
    </source>
</evidence>
<dbReference type="SMART" id="SM01007">
    <property type="entry name" value="Aldolase_II"/>
    <property type="match status" value="1"/>
</dbReference>
<dbReference type="OrthoDB" id="3238794at2759"/>
<evidence type="ECO:0000313" key="2">
    <source>
        <dbReference type="EMBL" id="RSH90308.1"/>
    </source>
</evidence>
<dbReference type="InterPro" id="IPR051017">
    <property type="entry name" value="Aldolase-II_Adducin_sf"/>
</dbReference>
<organism evidence="2 3">
    <name type="scientific">Saitozyma podzolica</name>
    <dbReference type="NCBI Taxonomy" id="1890683"/>
    <lineage>
        <taxon>Eukaryota</taxon>
        <taxon>Fungi</taxon>
        <taxon>Dikarya</taxon>
        <taxon>Basidiomycota</taxon>
        <taxon>Agaricomycotina</taxon>
        <taxon>Tremellomycetes</taxon>
        <taxon>Tremellales</taxon>
        <taxon>Trimorphomycetaceae</taxon>
        <taxon>Saitozyma</taxon>
    </lineage>
</organism>
<dbReference type="PANTHER" id="PTHR10672">
    <property type="entry name" value="ADDUCIN"/>
    <property type="match status" value="1"/>
</dbReference>
<dbReference type="AlphaFoldDB" id="A0A427YGU9"/>